<reference evidence="2" key="2">
    <citation type="submission" date="2020-09" db="EMBL/GenBank/DDBJ databases">
        <authorList>
            <person name="Sun Q."/>
            <person name="Ohkuma M."/>
        </authorList>
    </citation>
    <scope>NUCLEOTIDE SEQUENCE</scope>
    <source>
        <strain evidence="2">JCM 4403</strain>
    </source>
</reference>
<dbReference type="AlphaFoldDB" id="A0A918BSD4"/>
<evidence type="ECO:0000313" key="3">
    <source>
        <dbReference type="Proteomes" id="UP000656732"/>
    </source>
</evidence>
<protein>
    <submittedName>
        <fullName evidence="2">Uncharacterized protein</fullName>
    </submittedName>
</protein>
<comment type="caution">
    <text evidence="2">The sequence shown here is derived from an EMBL/GenBank/DDBJ whole genome shotgun (WGS) entry which is preliminary data.</text>
</comment>
<organism evidence="2 3">
    <name type="scientific">Streptomyces pilosus</name>
    <dbReference type="NCBI Taxonomy" id="28893"/>
    <lineage>
        <taxon>Bacteria</taxon>
        <taxon>Bacillati</taxon>
        <taxon>Actinomycetota</taxon>
        <taxon>Actinomycetes</taxon>
        <taxon>Kitasatosporales</taxon>
        <taxon>Streptomycetaceae</taxon>
        <taxon>Streptomyces</taxon>
    </lineage>
</organism>
<proteinExistence type="predicted"/>
<feature type="region of interest" description="Disordered" evidence="1">
    <location>
        <begin position="1"/>
        <end position="54"/>
    </location>
</feature>
<feature type="compositionally biased region" description="Acidic residues" evidence="1">
    <location>
        <begin position="19"/>
        <end position="37"/>
    </location>
</feature>
<sequence>MRAGSPGTKTAGQWVSAGETEEAEEVEKTEEAEETEESAGRVVDAAMSEVLKLD</sequence>
<gene>
    <name evidence="2" type="ORF">GCM10010280_36270</name>
</gene>
<accession>A0A918BSD4</accession>
<evidence type="ECO:0000256" key="1">
    <source>
        <dbReference type="SAM" id="MobiDB-lite"/>
    </source>
</evidence>
<evidence type="ECO:0000313" key="2">
    <source>
        <dbReference type="EMBL" id="GGQ86096.1"/>
    </source>
</evidence>
<dbReference type="Proteomes" id="UP000656732">
    <property type="component" value="Unassembled WGS sequence"/>
</dbReference>
<name>A0A918BSD4_9ACTN</name>
<dbReference type="EMBL" id="BMTU01000006">
    <property type="protein sequence ID" value="GGQ86096.1"/>
    <property type="molecule type" value="Genomic_DNA"/>
</dbReference>
<keyword evidence="3" id="KW-1185">Reference proteome</keyword>
<reference evidence="2" key="1">
    <citation type="journal article" date="2014" name="Int. J. Syst. Evol. Microbiol.">
        <title>Complete genome sequence of Corynebacterium casei LMG S-19264T (=DSM 44701T), isolated from a smear-ripened cheese.</title>
        <authorList>
            <consortium name="US DOE Joint Genome Institute (JGI-PGF)"/>
            <person name="Walter F."/>
            <person name="Albersmeier A."/>
            <person name="Kalinowski J."/>
            <person name="Ruckert C."/>
        </authorList>
    </citation>
    <scope>NUCLEOTIDE SEQUENCE</scope>
    <source>
        <strain evidence="2">JCM 4403</strain>
    </source>
</reference>